<gene>
    <name evidence="3" type="ORF">HanXRQr2_Chr05g0217221</name>
</gene>
<protein>
    <submittedName>
        <fullName evidence="3">PGG domain-containing protein</fullName>
    </submittedName>
</protein>
<dbReference type="Gramene" id="mRNA:HanXRQr2_Chr05g0217221">
    <property type="protein sequence ID" value="CDS:HanXRQr2_Chr05g0217221.1"/>
    <property type="gene ID" value="HanXRQr2_Chr05g0217221"/>
</dbReference>
<feature type="domain" description="PGG" evidence="2">
    <location>
        <begin position="7"/>
        <end position="114"/>
    </location>
</feature>
<evidence type="ECO:0000259" key="2">
    <source>
        <dbReference type="Pfam" id="PF13962"/>
    </source>
</evidence>
<dbReference type="InterPro" id="IPR026961">
    <property type="entry name" value="PGG_dom"/>
</dbReference>
<feature type="transmembrane region" description="Helical" evidence="1">
    <location>
        <begin position="94"/>
        <end position="117"/>
    </location>
</feature>
<keyword evidence="1" id="KW-1133">Transmembrane helix</keyword>
<evidence type="ECO:0000256" key="1">
    <source>
        <dbReference type="SAM" id="Phobius"/>
    </source>
</evidence>
<evidence type="ECO:0000313" key="4">
    <source>
        <dbReference type="Proteomes" id="UP000215914"/>
    </source>
</evidence>
<reference evidence="3" key="1">
    <citation type="journal article" date="2017" name="Nature">
        <title>The sunflower genome provides insights into oil metabolism, flowering and Asterid evolution.</title>
        <authorList>
            <person name="Badouin H."/>
            <person name="Gouzy J."/>
            <person name="Grassa C.J."/>
            <person name="Murat F."/>
            <person name="Staton S.E."/>
            <person name="Cottret L."/>
            <person name="Lelandais-Briere C."/>
            <person name="Owens G.L."/>
            <person name="Carrere S."/>
            <person name="Mayjonade B."/>
            <person name="Legrand L."/>
            <person name="Gill N."/>
            <person name="Kane N.C."/>
            <person name="Bowers J.E."/>
            <person name="Hubner S."/>
            <person name="Bellec A."/>
            <person name="Berard A."/>
            <person name="Berges H."/>
            <person name="Blanchet N."/>
            <person name="Boniface M.C."/>
            <person name="Brunel D."/>
            <person name="Catrice O."/>
            <person name="Chaidir N."/>
            <person name="Claudel C."/>
            <person name="Donnadieu C."/>
            <person name="Faraut T."/>
            <person name="Fievet G."/>
            <person name="Helmstetter N."/>
            <person name="King M."/>
            <person name="Knapp S.J."/>
            <person name="Lai Z."/>
            <person name="Le Paslier M.C."/>
            <person name="Lippi Y."/>
            <person name="Lorenzon L."/>
            <person name="Mandel J.R."/>
            <person name="Marage G."/>
            <person name="Marchand G."/>
            <person name="Marquand E."/>
            <person name="Bret-Mestries E."/>
            <person name="Morien E."/>
            <person name="Nambeesan S."/>
            <person name="Nguyen T."/>
            <person name="Pegot-Espagnet P."/>
            <person name="Pouilly N."/>
            <person name="Raftis F."/>
            <person name="Sallet E."/>
            <person name="Schiex T."/>
            <person name="Thomas J."/>
            <person name="Vandecasteele C."/>
            <person name="Vares D."/>
            <person name="Vear F."/>
            <person name="Vautrin S."/>
            <person name="Crespi M."/>
            <person name="Mangin B."/>
            <person name="Burke J.M."/>
            <person name="Salse J."/>
            <person name="Munos S."/>
            <person name="Vincourt P."/>
            <person name="Rieseberg L.H."/>
            <person name="Langlade N.B."/>
        </authorList>
    </citation>
    <scope>NUCLEOTIDE SEQUENCE</scope>
    <source>
        <tissue evidence="3">Leaves</tissue>
    </source>
</reference>
<sequence>MQEVDDTTATQCMLVTTLIATIVFTGAFTIPGGSTRTKVYLFSAKNHPSLFMLSSDAVSLIASSTSVLIFLSILTSNYAEQDFMVWLPYQTSVWSCNTLLSIVTMMVAFSASFFYYFTTKSWNGFQSLSLVWLAFPVIIFVAVQFSLFKNVFYSAYRF</sequence>
<keyword evidence="1" id="KW-0472">Membrane</keyword>
<dbReference type="GO" id="GO:0016020">
    <property type="term" value="C:membrane"/>
    <property type="evidence" value="ECO:0000318"/>
    <property type="project" value="GO_Central"/>
</dbReference>
<feature type="transmembrane region" description="Helical" evidence="1">
    <location>
        <begin position="50"/>
        <end position="74"/>
    </location>
</feature>
<evidence type="ECO:0000313" key="3">
    <source>
        <dbReference type="EMBL" id="KAF5806088.1"/>
    </source>
</evidence>
<dbReference type="Proteomes" id="UP000215914">
    <property type="component" value="Unassembled WGS sequence"/>
</dbReference>
<keyword evidence="4" id="KW-1185">Reference proteome</keyword>
<dbReference type="EMBL" id="MNCJ02000320">
    <property type="protein sequence ID" value="KAF5806088.1"/>
    <property type="molecule type" value="Genomic_DNA"/>
</dbReference>
<name>A0A9K3J034_HELAN</name>
<dbReference type="PANTHER" id="PTHR24177:SF362">
    <property type="entry name" value="ANKYRIN REPEAT-CONTAINING DOMAIN, PGG DOMAIN PROTEIN-RELATED"/>
    <property type="match status" value="1"/>
</dbReference>
<reference evidence="3" key="2">
    <citation type="submission" date="2020-06" db="EMBL/GenBank/DDBJ databases">
        <title>Helianthus annuus Genome sequencing and assembly Release 2.</title>
        <authorList>
            <person name="Gouzy J."/>
            <person name="Langlade N."/>
            <person name="Munos S."/>
        </authorList>
    </citation>
    <scope>NUCLEOTIDE SEQUENCE</scope>
    <source>
        <tissue evidence="3">Leaves</tissue>
    </source>
</reference>
<feature type="transmembrane region" description="Helical" evidence="1">
    <location>
        <begin position="12"/>
        <end position="30"/>
    </location>
</feature>
<proteinExistence type="predicted"/>
<dbReference type="PANTHER" id="PTHR24177">
    <property type="entry name" value="CASKIN"/>
    <property type="match status" value="1"/>
</dbReference>
<comment type="caution">
    <text evidence="3">The sequence shown here is derived from an EMBL/GenBank/DDBJ whole genome shotgun (WGS) entry which is preliminary data.</text>
</comment>
<organism evidence="3 4">
    <name type="scientific">Helianthus annuus</name>
    <name type="common">Common sunflower</name>
    <dbReference type="NCBI Taxonomy" id="4232"/>
    <lineage>
        <taxon>Eukaryota</taxon>
        <taxon>Viridiplantae</taxon>
        <taxon>Streptophyta</taxon>
        <taxon>Embryophyta</taxon>
        <taxon>Tracheophyta</taxon>
        <taxon>Spermatophyta</taxon>
        <taxon>Magnoliopsida</taxon>
        <taxon>eudicotyledons</taxon>
        <taxon>Gunneridae</taxon>
        <taxon>Pentapetalae</taxon>
        <taxon>asterids</taxon>
        <taxon>campanulids</taxon>
        <taxon>Asterales</taxon>
        <taxon>Asteraceae</taxon>
        <taxon>Asteroideae</taxon>
        <taxon>Heliantheae alliance</taxon>
        <taxon>Heliantheae</taxon>
        <taxon>Helianthus</taxon>
    </lineage>
</organism>
<dbReference type="AlphaFoldDB" id="A0A9K3J034"/>
<dbReference type="Pfam" id="PF13962">
    <property type="entry name" value="PGG"/>
    <property type="match status" value="1"/>
</dbReference>
<feature type="transmembrane region" description="Helical" evidence="1">
    <location>
        <begin position="129"/>
        <end position="148"/>
    </location>
</feature>
<accession>A0A9K3J034</accession>
<keyword evidence="1" id="KW-0812">Transmembrane</keyword>